<gene>
    <name evidence="1" type="ORF">BT96DRAFT_948655</name>
</gene>
<sequence>MPKFCWGHAAPPRGAESKISSGWSWSQGPAESIEMVHVSESLKILKTRFNKKLLISEEWNMDKQEQVKSTFDDLGNRVTVTVPPQVNVLNEATGCKVPVVLPPQPKQTPVLHINELTKKLEALTLVINTIQESQEVSGSLESLGKRPRCWNI</sequence>
<protein>
    <submittedName>
        <fullName evidence="1">Uncharacterized protein</fullName>
    </submittedName>
</protein>
<dbReference type="Proteomes" id="UP000799118">
    <property type="component" value="Unassembled WGS sequence"/>
</dbReference>
<evidence type="ECO:0000313" key="1">
    <source>
        <dbReference type="EMBL" id="KAE9387075.1"/>
    </source>
</evidence>
<keyword evidence="2" id="KW-1185">Reference proteome</keyword>
<reference evidence="1" key="1">
    <citation type="journal article" date="2019" name="Environ. Microbiol.">
        <title>Fungal ecological strategies reflected in gene transcription - a case study of two litter decomposers.</title>
        <authorList>
            <person name="Barbi F."/>
            <person name="Kohler A."/>
            <person name="Barry K."/>
            <person name="Baskaran P."/>
            <person name="Daum C."/>
            <person name="Fauchery L."/>
            <person name="Ihrmark K."/>
            <person name="Kuo A."/>
            <person name="LaButti K."/>
            <person name="Lipzen A."/>
            <person name="Morin E."/>
            <person name="Grigoriev I.V."/>
            <person name="Henrissat B."/>
            <person name="Lindahl B."/>
            <person name="Martin F."/>
        </authorList>
    </citation>
    <scope>NUCLEOTIDE SEQUENCE</scope>
    <source>
        <strain evidence="1">JB14</strain>
    </source>
</reference>
<name>A0A6A4GPB8_9AGAR</name>
<accession>A0A6A4GPB8</accession>
<dbReference type="AlphaFoldDB" id="A0A6A4GPB8"/>
<dbReference type="EMBL" id="ML769826">
    <property type="protein sequence ID" value="KAE9387075.1"/>
    <property type="molecule type" value="Genomic_DNA"/>
</dbReference>
<organism evidence="1 2">
    <name type="scientific">Gymnopus androsaceus JB14</name>
    <dbReference type="NCBI Taxonomy" id="1447944"/>
    <lineage>
        <taxon>Eukaryota</taxon>
        <taxon>Fungi</taxon>
        <taxon>Dikarya</taxon>
        <taxon>Basidiomycota</taxon>
        <taxon>Agaricomycotina</taxon>
        <taxon>Agaricomycetes</taxon>
        <taxon>Agaricomycetidae</taxon>
        <taxon>Agaricales</taxon>
        <taxon>Marasmiineae</taxon>
        <taxon>Omphalotaceae</taxon>
        <taxon>Gymnopus</taxon>
    </lineage>
</organism>
<evidence type="ECO:0000313" key="2">
    <source>
        <dbReference type="Proteomes" id="UP000799118"/>
    </source>
</evidence>
<proteinExistence type="predicted"/>